<sequence>MGKSTVFVNKQGMSNKGSGAVVVSGPDVCLTPMGNTVVPIPYTNVARSASLADGTKTVKIDGTMGAIDGCCYKKSSGDEPGSKKGVGSGTIQDKAEFINYSFDVKIEGKGACRNSDPMTQNNKNAM</sequence>
<dbReference type="EMBL" id="JXBL01000001">
    <property type="protein sequence ID" value="KIE43495.1"/>
    <property type="molecule type" value="Genomic_DNA"/>
</dbReference>
<protein>
    <submittedName>
        <fullName evidence="1">Uncharacterized protein</fullName>
    </submittedName>
</protein>
<evidence type="ECO:0000313" key="2">
    <source>
        <dbReference type="Proteomes" id="UP000031433"/>
    </source>
</evidence>
<evidence type="ECO:0000313" key="1">
    <source>
        <dbReference type="EMBL" id="KIE43495.1"/>
    </source>
</evidence>
<dbReference type="CDD" id="cd14740">
    <property type="entry name" value="PAAR_4"/>
    <property type="match status" value="1"/>
</dbReference>
<dbReference type="AlphaFoldDB" id="A0A0C1U765"/>
<proteinExistence type="predicted"/>
<dbReference type="RefSeq" id="WP_039647018.1">
    <property type="nucleotide sequence ID" value="NZ_JXBL01000001.1"/>
</dbReference>
<accession>A0A0C1U765</accession>
<dbReference type="Pfam" id="PF13665">
    <property type="entry name" value="Tox-PAAR-like"/>
    <property type="match status" value="1"/>
</dbReference>
<gene>
    <name evidence="1" type="ORF">SE37_13080</name>
</gene>
<name>A0A0C1U765_9BACT</name>
<keyword evidence="2" id="KW-1185">Reference proteome</keyword>
<organism evidence="1 2">
    <name type="scientific">Geobacter soli</name>
    <dbReference type="NCBI Taxonomy" id="1510391"/>
    <lineage>
        <taxon>Bacteria</taxon>
        <taxon>Pseudomonadati</taxon>
        <taxon>Thermodesulfobacteriota</taxon>
        <taxon>Desulfuromonadia</taxon>
        <taxon>Geobacterales</taxon>
        <taxon>Geobacteraceae</taxon>
        <taxon>Geobacter</taxon>
    </lineage>
</organism>
<dbReference type="Proteomes" id="UP000031433">
    <property type="component" value="Unassembled WGS sequence"/>
</dbReference>
<reference evidence="1 2" key="1">
    <citation type="submission" date="2015-01" db="EMBL/GenBank/DDBJ databases">
        <title>Genome sequence of the anaerobic bacterium Geobacter soli GSS01, a dissimilatory Fe(III) reducer from soil.</title>
        <authorList>
            <person name="Yang G."/>
            <person name="Zhou S."/>
        </authorList>
    </citation>
    <scope>NUCLEOTIDE SEQUENCE [LARGE SCALE GENOMIC DNA]</scope>
    <source>
        <strain evidence="1 2">GSS01</strain>
    </source>
</reference>
<comment type="caution">
    <text evidence="1">The sequence shown here is derived from an EMBL/GenBank/DDBJ whole genome shotgun (WGS) entry which is preliminary data.</text>
</comment>